<feature type="compositionally biased region" description="Basic and acidic residues" evidence="1">
    <location>
        <begin position="71"/>
        <end position="80"/>
    </location>
</feature>
<evidence type="ECO:0000313" key="3">
    <source>
        <dbReference type="Proteomes" id="UP000245771"/>
    </source>
</evidence>
<dbReference type="AlphaFoldDB" id="A0A316V6R3"/>
<feature type="compositionally biased region" description="Polar residues" evidence="1">
    <location>
        <begin position="31"/>
        <end position="40"/>
    </location>
</feature>
<gene>
    <name evidence="2" type="ORF">FA14DRAFT_157795</name>
</gene>
<evidence type="ECO:0000256" key="1">
    <source>
        <dbReference type="SAM" id="MobiDB-lite"/>
    </source>
</evidence>
<organism evidence="2 3">
    <name type="scientific">Meira miltonrushii</name>
    <dbReference type="NCBI Taxonomy" id="1280837"/>
    <lineage>
        <taxon>Eukaryota</taxon>
        <taxon>Fungi</taxon>
        <taxon>Dikarya</taxon>
        <taxon>Basidiomycota</taxon>
        <taxon>Ustilaginomycotina</taxon>
        <taxon>Exobasidiomycetes</taxon>
        <taxon>Exobasidiales</taxon>
        <taxon>Brachybasidiaceae</taxon>
        <taxon>Meira</taxon>
    </lineage>
</organism>
<feature type="compositionally biased region" description="Polar residues" evidence="1">
    <location>
        <begin position="112"/>
        <end position="126"/>
    </location>
</feature>
<proteinExistence type="predicted"/>
<protein>
    <submittedName>
        <fullName evidence="2">Uncharacterized protein</fullName>
    </submittedName>
</protein>
<dbReference type="RefSeq" id="XP_025353414.1">
    <property type="nucleotide sequence ID" value="XM_025497919.1"/>
</dbReference>
<evidence type="ECO:0000313" key="2">
    <source>
        <dbReference type="EMBL" id="PWN33112.1"/>
    </source>
</evidence>
<dbReference type="GeneID" id="37019700"/>
<sequence length="287" mass="31221">MTKKRSKSCTYHLRSSSSSSSSKATKRQNSKPHSASSVCRSNSSDKKKDTSSQSHCINAGQETSLATSSRHSHDARKEVVETVDSSAAAHLASTLTHTLGKKTVSLHRKSSNNEQRQMERSTSSNGKDGGSSRKYTTVCLPSPNDRKQRAHSVIPVLPVHSSIAQAHVLRGSKNNQREDVLNAFCTSALWSSVDHPNCGRLNQMKKQQQQQQQHYNKLEYSFCPPIQSNSSLSDNHLSTITISSQPSDDKMTYPPPPPPEIDPAATSASYGAYPTSGNLSSGAKKKV</sequence>
<reference evidence="2 3" key="1">
    <citation type="journal article" date="2018" name="Mol. Biol. Evol.">
        <title>Broad Genomic Sampling Reveals a Smut Pathogenic Ancestry of the Fungal Clade Ustilaginomycotina.</title>
        <authorList>
            <person name="Kijpornyongpan T."/>
            <person name="Mondo S.J."/>
            <person name="Barry K."/>
            <person name="Sandor L."/>
            <person name="Lee J."/>
            <person name="Lipzen A."/>
            <person name="Pangilinan J."/>
            <person name="LaButti K."/>
            <person name="Hainaut M."/>
            <person name="Henrissat B."/>
            <person name="Grigoriev I.V."/>
            <person name="Spatafora J.W."/>
            <person name="Aime M.C."/>
        </authorList>
    </citation>
    <scope>NUCLEOTIDE SEQUENCE [LARGE SCALE GENOMIC DNA]</scope>
    <source>
        <strain evidence="2 3">MCA 3882</strain>
    </source>
</reference>
<dbReference type="Proteomes" id="UP000245771">
    <property type="component" value="Unassembled WGS sequence"/>
</dbReference>
<name>A0A316V6R3_9BASI</name>
<feature type="compositionally biased region" description="Polar residues" evidence="1">
    <location>
        <begin position="60"/>
        <end position="69"/>
    </location>
</feature>
<keyword evidence="3" id="KW-1185">Reference proteome</keyword>
<accession>A0A316V6R3</accession>
<feature type="region of interest" description="Disordered" evidence="1">
    <location>
        <begin position="239"/>
        <end position="287"/>
    </location>
</feature>
<dbReference type="InParanoid" id="A0A316V6R3"/>
<feature type="region of interest" description="Disordered" evidence="1">
    <location>
        <begin position="96"/>
        <end position="146"/>
    </location>
</feature>
<dbReference type="EMBL" id="KZ819605">
    <property type="protein sequence ID" value="PWN33112.1"/>
    <property type="molecule type" value="Genomic_DNA"/>
</dbReference>
<feature type="region of interest" description="Disordered" evidence="1">
    <location>
        <begin position="1"/>
        <end position="82"/>
    </location>
</feature>